<name>A0A0B7AE42_9EUPU</name>
<protein>
    <submittedName>
        <fullName evidence="1">Uncharacterized protein</fullName>
    </submittedName>
</protein>
<gene>
    <name evidence="1" type="primary">ORF113157</name>
</gene>
<proteinExistence type="predicted"/>
<organism evidence="1">
    <name type="scientific">Arion vulgaris</name>
    <dbReference type="NCBI Taxonomy" id="1028688"/>
    <lineage>
        <taxon>Eukaryota</taxon>
        <taxon>Metazoa</taxon>
        <taxon>Spiralia</taxon>
        <taxon>Lophotrochozoa</taxon>
        <taxon>Mollusca</taxon>
        <taxon>Gastropoda</taxon>
        <taxon>Heterobranchia</taxon>
        <taxon>Euthyneura</taxon>
        <taxon>Panpulmonata</taxon>
        <taxon>Eupulmonata</taxon>
        <taxon>Stylommatophora</taxon>
        <taxon>Helicina</taxon>
        <taxon>Arionoidea</taxon>
        <taxon>Arionidae</taxon>
        <taxon>Arion</taxon>
    </lineage>
</organism>
<sequence>MWFVNLGCVDKNCRQLDGVRFVNMLYEAVLRWSLDLFDQKCRNRLLQSYLYDLTR</sequence>
<evidence type="ECO:0000313" key="1">
    <source>
        <dbReference type="EMBL" id="CEK79018.1"/>
    </source>
</evidence>
<accession>A0A0B7AE42</accession>
<reference evidence="1" key="1">
    <citation type="submission" date="2014-12" db="EMBL/GenBank/DDBJ databases">
        <title>Insight into the proteome of Arion vulgaris.</title>
        <authorList>
            <person name="Aradska J."/>
            <person name="Bulat T."/>
            <person name="Smidak R."/>
            <person name="Sarate P."/>
            <person name="Gangsoo J."/>
            <person name="Sialana F."/>
            <person name="Bilban M."/>
            <person name="Lubec G."/>
        </authorList>
    </citation>
    <scope>NUCLEOTIDE SEQUENCE</scope>
    <source>
        <tissue evidence="1">Skin</tissue>
    </source>
</reference>
<dbReference type="AlphaFoldDB" id="A0A0B7AE42"/>
<dbReference type="EMBL" id="HACG01032153">
    <property type="protein sequence ID" value="CEK79018.1"/>
    <property type="molecule type" value="Transcribed_RNA"/>
</dbReference>